<comment type="subcellular location">
    <subcellularLocation>
        <location evidence="1">Cytoplasm</location>
    </subcellularLocation>
</comment>
<evidence type="ECO:0000256" key="5">
    <source>
        <dbReference type="ARBA" id="ARBA00012693"/>
    </source>
</evidence>
<protein>
    <recommendedName>
        <fullName evidence="5">3-deoxy-8-phosphooctulonate synthase</fullName>
        <ecNumber evidence="5">2.5.1.55</ecNumber>
    </recommendedName>
</protein>
<dbReference type="AlphaFoldDB" id="A0A3A4P044"/>
<gene>
    <name evidence="10" type="ORF">C4520_03920</name>
</gene>
<dbReference type="Proteomes" id="UP000265882">
    <property type="component" value="Unassembled WGS sequence"/>
</dbReference>
<dbReference type="InterPro" id="IPR006269">
    <property type="entry name" value="KDO8P_synthase"/>
</dbReference>
<dbReference type="GO" id="GO:0008676">
    <property type="term" value="F:3-deoxy-8-phosphooctulonate synthase activity"/>
    <property type="evidence" value="ECO:0007669"/>
    <property type="project" value="UniProtKB-EC"/>
</dbReference>
<dbReference type="UniPathway" id="UPA00030"/>
<dbReference type="GO" id="GO:0009103">
    <property type="term" value="P:lipopolysaccharide biosynthetic process"/>
    <property type="evidence" value="ECO:0007669"/>
    <property type="project" value="UniProtKB-UniPathway"/>
</dbReference>
<dbReference type="InterPro" id="IPR013785">
    <property type="entry name" value="Aldolase_TIM"/>
</dbReference>
<feature type="domain" description="DAHP synthetase I/KDSA" evidence="9">
    <location>
        <begin position="8"/>
        <end position="269"/>
    </location>
</feature>
<dbReference type="NCBIfam" id="NF003543">
    <property type="entry name" value="PRK05198.1"/>
    <property type="match status" value="1"/>
</dbReference>
<evidence type="ECO:0000256" key="3">
    <source>
        <dbReference type="ARBA" id="ARBA00004845"/>
    </source>
</evidence>
<dbReference type="EMBL" id="QZKU01000033">
    <property type="protein sequence ID" value="RJP24582.1"/>
    <property type="molecule type" value="Genomic_DNA"/>
</dbReference>
<organism evidence="10 11">
    <name type="scientific">Abyssobacteria bacterium (strain SURF_5)</name>
    <dbReference type="NCBI Taxonomy" id="2093360"/>
    <lineage>
        <taxon>Bacteria</taxon>
        <taxon>Pseudomonadati</taxon>
        <taxon>Candidatus Hydrogenedentota</taxon>
        <taxon>Candidatus Abyssobacteria</taxon>
    </lineage>
</organism>
<comment type="pathway">
    <text evidence="3">Carbohydrate biosynthesis; 3-deoxy-D-manno-octulosonate biosynthesis; 3-deoxy-D-manno-octulosonate from D-ribulose 5-phosphate: step 2/3.</text>
</comment>
<comment type="similarity">
    <text evidence="4">Belongs to the KdsA family.</text>
</comment>
<evidence type="ECO:0000313" key="10">
    <source>
        <dbReference type="EMBL" id="RJP24582.1"/>
    </source>
</evidence>
<comment type="catalytic activity">
    <reaction evidence="8">
        <text>D-arabinose 5-phosphate + phosphoenolpyruvate + H2O = 3-deoxy-alpha-D-manno-2-octulosonate-8-phosphate + phosphate</text>
        <dbReference type="Rhea" id="RHEA:14053"/>
        <dbReference type="ChEBI" id="CHEBI:15377"/>
        <dbReference type="ChEBI" id="CHEBI:43474"/>
        <dbReference type="ChEBI" id="CHEBI:57693"/>
        <dbReference type="ChEBI" id="CHEBI:58702"/>
        <dbReference type="ChEBI" id="CHEBI:85985"/>
        <dbReference type="EC" id="2.5.1.55"/>
    </reaction>
</comment>
<dbReference type="UniPathway" id="UPA00357">
    <property type="reaction ID" value="UER00474"/>
</dbReference>
<evidence type="ECO:0000256" key="8">
    <source>
        <dbReference type="ARBA" id="ARBA00049112"/>
    </source>
</evidence>
<evidence type="ECO:0000256" key="1">
    <source>
        <dbReference type="ARBA" id="ARBA00004496"/>
    </source>
</evidence>
<dbReference type="Gene3D" id="3.20.20.70">
    <property type="entry name" value="Aldolase class I"/>
    <property type="match status" value="1"/>
</dbReference>
<reference evidence="10 11" key="1">
    <citation type="journal article" date="2017" name="ISME J.">
        <title>Energy and carbon metabolisms in a deep terrestrial subsurface fluid microbial community.</title>
        <authorList>
            <person name="Momper L."/>
            <person name="Jungbluth S.P."/>
            <person name="Lee M.D."/>
            <person name="Amend J.P."/>
        </authorList>
    </citation>
    <scope>NUCLEOTIDE SEQUENCE [LARGE SCALE GENOMIC DNA]</scope>
    <source>
        <strain evidence="10">SURF_5</strain>
    </source>
</reference>
<name>A0A3A4P044_ABYX5</name>
<dbReference type="SUPFAM" id="SSF51569">
    <property type="entry name" value="Aldolase"/>
    <property type="match status" value="1"/>
</dbReference>
<dbReference type="InterPro" id="IPR006218">
    <property type="entry name" value="DAHP1/KDSA"/>
</dbReference>
<dbReference type="GO" id="GO:0005737">
    <property type="term" value="C:cytoplasm"/>
    <property type="evidence" value="ECO:0007669"/>
    <property type="project" value="UniProtKB-SubCell"/>
</dbReference>
<keyword evidence="6" id="KW-0963">Cytoplasm</keyword>
<evidence type="ECO:0000256" key="2">
    <source>
        <dbReference type="ARBA" id="ARBA00004756"/>
    </source>
</evidence>
<comment type="caution">
    <text evidence="10">The sequence shown here is derived from an EMBL/GenBank/DDBJ whole genome shotgun (WGS) entry which is preliminary data.</text>
</comment>
<dbReference type="EC" id="2.5.1.55" evidence="5"/>
<evidence type="ECO:0000256" key="7">
    <source>
        <dbReference type="ARBA" id="ARBA00022679"/>
    </source>
</evidence>
<dbReference type="Pfam" id="PF00793">
    <property type="entry name" value="DAHP_synth_1"/>
    <property type="match status" value="1"/>
</dbReference>
<dbReference type="PANTHER" id="PTHR21057">
    <property type="entry name" value="PHOSPHO-2-DEHYDRO-3-DEOXYHEPTONATE ALDOLASE"/>
    <property type="match status" value="1"/>
</dbReference>
<keyword evidence="7 10" id="KW-0808">Transferase</keyword>
<accession>A0A3A4P044</accession>
<sequence length="277" mass="29807">MQDVRVGDIVIGHGRPLALIAGPCVLEEESITFETARFLAGLRDRLSVPVIFKSSYEKDNRGSEKSYIGPGVIEGCKTLKKVKREFGLPVLSDVHRLSDIDVAAEYLDVLQIPAYLCQQTSLLLKAGAAGKPVNVKKGQFIAPDGMSSAVGKILSTGNNQILLTERGSCFGYNNLVSDICSIPVMQALGFPVVFDATHIVRVYGLPSKDPRGGKPEYVPHLMRAGVAAGSNALFLECHPAPMSAKCDAASMIPLAEMQALMEQALEIAEVVRKRKLA</sequence>
<proteinExistence type="inferred from homology"/>
<comment type="pathway">
    <text evidence="2">Bacterial outer membrane biogenesis; lipopolysaccharide biosynthesis.</text>
</comment>
<evidence type="ECO:0000256" key="6">
    <source>
        <dbReference type="ARBA" id="ARBA00022490"/>
    </source>
</evidence>
<evidence type="ECO:0000256" key="4">
    <source>
        <dbReference type="ARBA" id="ARBA00010499"/>
    </source>
</evidence>
<evidence type="ECO:0000259" key="9">
    <source>
        <dbReference type="Pfam" id="PF00793"/>
    </source>
</evidence>
<evidence type="ECO:0000313" key="11">
    <source>
        <dbReference type="Proteomes" id="UP000265882"/>
    </source>
</evidence>